<dbReference type="GO" id="GO:0000978">
    <property type="term" value="F:RNA polymerase II cis-regulatory region sequence-specific DNA binding"/>
    <property type="evidence" value="ECO:0007669"/>
    <property type="project" value="TreeGrafter"/>
</dbReference>
<evidence type="ECO:0000313" key="5">
    <source>
        <dbReference type="EMBL" id="KPV78572.1"/>
    </source>
</evidence>
<feature type="non-terminal residue" evidence="5">
    <location>
        <position position="1"/>
    </location>
</feature>
<dbReference type="SUPFAM" id="SSF47095">
    <property type="entry name" value="HMG-box"/>
    <property type="match status" value="1"/>
</dbReference>
<dbReference type="PANTHER" id="PTHR10270:SF161">
    <property type="entry name" value="SEX-DETERMINING REGION Y PROTEIN"/>
    <property type="match status" value="1"/>
</dbReference>
<sequence>PANAWILYRSARTHEFKAREGCPAVPQADISKVIGQLWRDETPEVRRFWEGEAQRAKARHRQLYPG</sequence>
<evidence type="ECO:0000256" key="1">
    <source>
        <dbReference type="ARBA" id="ARBA00023125"/>
    </source>
</evidence>
<dbReference type="InterPro" id="IPR036910">
    <property type="entry name" value="HMG_box_dom_sf"/>
</dbReference>
<evidence type="ECO:0000259" key="4">
    <source>
        <dbReference type="PROSITE" id="PS50118"/>
    </source>
</evidence>
<feature type="non-terminal residue" evidence="5">
    <location>
        <position position="66"/>
    </location>
</feature>
<dbReference type="GO" id="GO:0005634">
    <property type="term" value="C:nucleus"/>
    <property type="evidence" value="ECO:0007669"/>
    <property type="project" value="UniProtKB-UniRule"/>
</dbReference>
<dbReference type="Proteomes" id="UP000053890">
    <property type="component" value="Unassembled WGS sequence"/>
</dbReference>
<dbReference type="CDD" id="cd01389">
    <property type="entry name" value="HMG-box_ROX1-like"/>
    <property type="match status" value="1"/>
</dbReference>
<dbReference type="GO" id="GO:0030154">
    <property type="term" value="P:cell differentiation"/>
    <property type="evidence" value="ECO:0007669"/>
    <property type="project" value="TreeGrafter"/>
</dbReference>
<feature type="DNA-binding region" description="HMG box" evidence="3">
    <location>
        <begin position="1"/>
        <end position="66"/>
    </location>
</feature>
<evidence type="ECO:0000256" key="2">
    <source>
        <dbReference type="ARBA" id="ARBA00023163"/>
    </source>
</evidence>
<proteinExistence type="predicted"/>
<dbReference type="RefSeq" id="XP_018274621.1">
    <property type="nucleotide sequence ID" value="XM_018419252.1"/>
</dbReference>
<dbReference type="AlphaFoldDB" id="A0A194SDA9"/>
<dbReference type="PROSITE" id="PS50118">
    <property type="entry name" value="HMG_BOX_2"/>
    <property type="match status" value="1"/>
</dbReference>
<reference evidence="5 6" key="1">
    <citation type="journal article" date="2015" name="Front. Microbiol.">
        <title>Genome sequence of the plant growth promoting endophytic yeast Rhodotorula graminis WP1.</title>
        <authorList>
            <person name="Firrincieli A."/>
            <person name="Otillar R."/>
            <person name="Salamov A."/>
            <person name="Schmutz J."/>
            <person name="Khan Z."/>
            <person name="Redman R.S."/>
            <person name="Fleck N.D."/>
            <person name="Lindquist E."/>
            <person name="Grigoriev I.V."/>
            <person name="Doty S.L."/>
        </authorList>
    </citation>
    <scope>NUCLEOTIDE SEQUENCE [LARGE SCALE GENOMIC DNA]</scope>
    <source>
        <strain evidence="5 6">WP1</strain>
    </source>
</reference>
<dbReference type="OrthoDB" id="2523316at2759"/>
<dbReference type="InterPro" id="IPR009071">
    <property type="entry name" value="HMG_box_dom"/>
</dbReference>
<dbReference type="InterPro" id="IPR050140">
    <property type="entry name" value="SRY-related_HMG-box_TF-like"/>
</dbReference>
<keyword evidence="3" id="KW-0539">Nucleus</keyword>
<name>A0A194SDA9_RHOGW</name>
<gene>
    <name evidence="5" type="ORF">RHOBADRAFT_9744</name>
</gene>
<organism evidence="5 6">
    <name type="scientific">Rhodotorula graminis (strain WP1)</name>
    <dbReference type="NCBI Taxonomy" id="578459"/>
    <lineage>
        <taxon>Eukaryota</taxon>
        <taxon>Fungi</taxon>
        <taxon>Dikarya</taxon>
        <taxon>Basidiomycota</taxon>
        <taxon>Pucciniomycotina</taxon>
        <taxon>Microbotryomycetes</taxon>
        <taxon>Sporidiobolales</taxon>
        <taxon>Sporidiobolaceae</taxon>
        <taxon>Rhodotorula</taxon>
    </lineage>
</organism>
<keyword evidence="6" id="KW-1185">Reference proteome</keyword>
<evidence type="ECO:0000313" key="6">
    <source>
        <dbReference type="Proteomes" id="UP000053890"/>
    </source>
</evidence>
<keyword evidence="2" id="KW-0804">Transcription</keyword>
<dbReference type="Pfam" id="PF00505">
    <property type="entry name" value="HMG_box"/>
    <property type="match status" value="1"/>
</dbReference>
<evidence type="ECO:0000256" key="3">
    <source>
        <dbReference type="PROSITE-ProRule" id="PRU00267"/>
    </source>
</evidence>
<dbReference type="STRING" id="578459.A0A194SDA9"/>
<dbReference type="EMBL" id="KQ474073">
    <property type="protein sequence ID" value="KPV78572.1"/>
    <property type="molecule type" value="Genomic_DNA"/>
</dbReference>
<accession>A0A194SDA9</accession>
<protein>
    <recommendedName>
        <fullName evidence="4">HMG box domain-containing protein</fullName>
    </recommendedName>
</protein>
<dbReference type="SMART" id="SM00398">
    <property type="entry name" value="HMG"/>
    <property type="match status" value="1"/>
</dbReference>
<dbReference type="PANTHER" id="PTHR10270">
    <property type="entry name" value="SOX TRANSCRIPTION FACTOR"/>
    <property type="match status" value="1"/>
</dbReference>
<feature type="domain" description="HMG box" evidence="4">
    <location>
        <begin position="1"/>
        <end position="66"/>
    </location>
</feature>
<dbReference type="GO" id="GO:0001228">
    <property type="term" value="F:DNA-binding transcription activator activity, RNA polymerase II-specific"/>
    <property type="evidence" value="ECO:0007669"/>
    <property type="project" value="TreeGrafter"/>
</dbReference>
<dbReference type="Gene3D" id="1.10.30.10">
    <property type="entry name" value="High mobility group box domain"/>
    <property type="match status" value="1"/>
</dbReference>
<dbReference type="OMA" id="WILYRTD"/>
<dbReference type="GeneID" id="28979698"/>
<keyword evidence="1 3" id="KW-0238">DNA-binding</keyword>